<comment type="subcellular location">
    <subcellularLocation>
        <location evidence="10 11">Cytoplasm</location>
    </subcellularLocation>
</comment>
<keyword evidence="16" id="KW-1185">Reference proteome</keyword>
<evidence type="ECO:0000259" key="14">
    <source>
        <dbReference type="Pfam" id="PF08245"/>
    </source>
</evidence>
<accession>A0AAW9RII4</accession>
<evidence type="ECO:0000256" key="10">
    <source>
        <dbReference type="HAMAP-Rule" id="MF_02019"/>
    </source>
</evidence>
<comment type="pathway">
    <text evidence="10 11">Cell wall biogenesis; peptidoglycan biosynthesis.</text>
</comment>
<comment type="similarity">
    <text evidence="10">Belongs to the MurCDEF family. MurF subfamily.</text>
</comment>
<comment type="function">
    <text evidence="10 11">Involved in cell wall formation. Catalyzes the final step in the synthesis of UDP-N-acetylmuramoyl-pentapeptide, the precursor of murein.</text>
</comment>
<organism evidence="15 16">
    <name type="scientific">Elongatibacter sediminis</name>
    <dbReference type="NCBI Taxonomy" id="3119006"/>
    <lineage>
        <taxon>Bacteria</taxon>
        <taxon>Pseudomonadati</taxon>
        <taxon>Pseudomonadota</taxon>
        <taxon>Gammaproteobacteria</taxon>
        <taxon>Chromatiales</taxon>
        <taxon>Wenzhouxiangellaceae</taxon>
        <taxon>Elongatibacter</taxon>
    </lineage>
</organism>
<evidence type="ECO:0000256" key="8">
    <source>
        <dbReference type="ARBA" id="ARBA00023306"/>
    </source>
</evidence>
<dbReference type="PANTHER" id="PTHR43024:SF1">
    <property type="entry name" value="UDP-N-ACETYLMURAMOYL-TRIPEPTIDE--D-ALANYL-D-ALANINE LIGASE"/>
    <property type="match status" value="1"/>
</dbReference>
<keyword evidence="5 10" id="KW-0067">ATP-binding</keyword>
<dbReference type="PANTHER" id="PTHR43024">
    <property type="entry name" value="UDP-N-ACETYLMURAMOYL-TRIPEPTIDE--D-ALANYL-D-ALANINE LIGASE"/>
    <property type="match status" value="1"/>
</dbReference>
<keyword evidence="4 10" id="KW-0547">Nucleotide-binding</keyword>
<evidence type="ECO:0000256" key="4">
    <source>
        <dbReference type="ARBA" id="ARBA00022741"/>
    </source>
</evidence>
<dbReference type="Pfam" id="PF08245">
    <property type="entry name" value="Mur_ligase_M"/>
    <property type="match status" value="1"/>
</dbReference>
<keyword evidence="8 10" id="KW-0131">Cell cycle</keyword>
<dbReference type="InterPro" id="IPR051046">
    <property type="entry name" value="MurCDEF_CellWall_CoF430Synth"/>
</dbReference>
<evidence type="ECO:0000256" key="9">
    <source>
        <dbReference type="ARBA" id="ARBA00023316"/>
    </source>
</evidence>
<keyword evidence="3 10" id="KW-0132">Cell division</keyword>
<dbReference type="GO" id="GO:0005524">
    <property type="term" value="F:ATP binding"/>
    <property type="evidence" value="ECO:0007669"/>
    <property type="project" value="UniProtKB-UniRule"/>
</dbReference>
<name>A0AAW9RII4_9GAMM</name>
<dbReference type="InterPro" id="IPR013221">
    <property type="entry name" value="Mur_ligase_cen"/>
</dbReference>
<dbReference type="InterPro" id="IPR036565">
    <property type="entry name" value="Mur-like_cat_sf"/>
</dbReference>
<keyword evidence="7 10" id="KW-0573">Peptidoglycan synthesis</keyword>
<evidence type="ECO:0000256" key="7">
    <source>
        <dbReference type="ARBA" id="ARBA00022984"/>
    </source>
</evidence>
<gene>
    <name evidence="10 15" type="primary">murF</name>
    <name evidence="15" type="ORF">V3330_18355</name>
</gene>
<dbReference type="GO" id="GO:0047480">
    <property type="term" value="F:UDP-N-acetylmuramoyl-tripeptide-D-alanyl-D-alanine ligase activity"/>
    <property type="evidence" value="ECO:0007669"/>
    <property type="project" value="UniProtKB-UniRule"/>
</dbReference>
<evidence type="ECO:0000256" key="2">
    <source>
        <dbReference type="ARBA" id="ARBA00022598"/>
    </source>
</evidence>
<dbReference type="SUPFAM" id="SSF53623">
    <property type="entry name" value="MurD-like peptide ligases, catalytic domain"/>
    <property type="match status" value="1"/>
</dbReference>
<dbReference type="GO" id="GO:0008360">
    <property type="term" value="P:regulation of cell shape"/>
    <property type="evidence" value="ECO:0007669"/>
    <property type="project" value="UniProtKB-KW"/>
</dbReference>
<feature type="binding site" evidence="10">
    <location>
        <begin position="107"/>
        <end position="113"/>
    </location>
    <ligand>
        <name>ATP</name>
        <dbReference type="ChEBI" id="CHEBI:30616"/>
    </ligand>
</feature>
<evidence type="ECO:0000313" key="16">
    <source>
        <dbReference type="Proteomes" id="UP001359886"/>
    </source>
</evidence>
<dbReference type="Gene3D" id="3.90.190.20">
    <property type="entry name" value="Mur ligase, C-terminal domain"/>
    <property type="match status" value="1"/>
</dbReference>
<sequence length="449" mass="47097">MIRLSLSSICEVLDLPRPECDVTVESVATDSRKVRYGSLFAALEGERVDGHEFTGAAVSTGAVALLVRRPVDAPVPQLVVEDVLKALGRIARLVRDTADPVVVGITGSNGKTTVKEMVSAILRQNGPVLATEANYNNELGVPLTLFRLETSHRHAVLEMGASRAGDIEYLGEIAHPDIGLVTNIGPAHLEGFGDIEGVARAKGEMFAALPAAGCAVINADEPWRELWQSLNRAGRTLSFGTGADADVRVSADGDVTCLETPVGECKVKLSLPGAHNRLNAAAAAAVAVALDVPLADIRDGLESVGPVPGRLNLISTKAGWTVIDDTYNANPASLYSALRVLAGMQGKAWLVLGDMKELGEDSRKLHAEVGDAARSLGVARLFALGEMSASTADAFGAGAEHFDDRNELVGALRAALRPGINCLVKGSRSMGMEQVVQAITESADVKEAC</sequence>
<evidence type="ECO:0000256" key="5">
    <source>
        <dbReference type="ARBA" id="ARBA00022840"/>
    </source>
</evidence>
<feature type="domain" description="Mur ligase C-terminal" evidence="13">
    <location>
        <begin position="309"/>
        <end position="428"/>
    </location>
</feature>
<dbReference type="InterPro" id="IPR035911">
    <property type="entry name" value="MurE/MurF_N"/>
</dbReference>
<dbReference type="InterPro" id="IPR000713">
    <property type="entry name" value="Mur_ligase_N"/>
</dbReference>
<dbReference type="Pfam" id="PF02875">
    <property type="entry name" value="Mur_ligase_C"/>
    <property type="match status" value="1"/>
</dbReference>
<dbReference type="SUPFAM" id="SSF63418">
    <property type="entry name" value="MurE/MurF N-terminal domain"/>
    <property type="match status" value="1"/>
</dbReference>
<reference evidence="15 16" key="1">
    <citation type="submission" date="2024-02" db="EMBL/GenBank/DDBJ databases">
        <title>A novel Wenzhouxiangellaceae bacterium, isolated from coastal sediments.</title>
        <authorList>
            <person name="Du Z.-J."/>
            <person name="Ye Y.-Q."/>
            <person name="Zhang X.-Y."/>
        </authorList>
    </citation>
    <scope>NUCLEOTIDE SEQUENCE [LARGE SCALE GENOMIC DNA]</scope>
    <source>
        <strain evidence="15 16">CH-27</strain>
    </source>
</reference>
<dbReference type="Gene3D" id="3.40.1390.10">
    <property type="entry name" value="MurE/MurF, N-terminal domain"/>
    <property type="match status" value="1"/>
</dbReference>
<dbReference type="RefSeq" id="WP_354696923.1">
    <property type="nucleotide sequence ID" value="NZ_JAZHOG010000016.1"/>
</dbReference>
<dbReference type="GO" id="GO:0009252">
    <property type="term" value="P:peptidoglycan biosynthetic process"/>
    <property type="evidence" value="ECO:0007669"/>
    <property type="project" value="UniProtKB-UniRule"/>
</dbReference>
<feature type="domain" description="Mur ligase central" evidence="14">
    <location>
        <begin position="105"/>
        <end position="287"/>
    </location>
</feature>
<comment type="catalytic activity">
    <reaction evidence="10 11">
        <text>D-alanyl-D-alanine + UDP-N-acetyl-alpha-D-muramoyl-L-alanyl-gamma-D-glutamyl-meso-2,6-diaminopimelate + ATP = UDP-N-acetyl-alpha-D-muramoyl-L-alanyl-gamma-D-glutamyl-meso-2,6-diaminopimeloyl-D-alanyl-D-alanine + ADP + phosphate + H(+)</text>
        <dbReference type="Rhea" id="RHEA:28374"/>
        <dbReference type="ChEBI" id="CHEBI:15378"/>
        <dbReference type="ChEBI" id="CHEBI:30616"/>
        <dbReference type="ChEBI" id="CHEBI:43474"/>
        <dbReference type="ChEBI" id="CHEBI:57822"/>
        <dbReference type="ChEBI" id="CHEBI:61386"/>
        <dbReference type="ChEBI" id="CHEBI:83905"/>
        <dbReference type="ChEBI" id="CHEBI:456216"/>
        <dbReference type="EC" id="6.3.2.10"/>
    </reaction>
</comment>
<dbReference type="NCBIfam" id="TIGR01143">
    <property type="entry name" value="murF"/>
    <property type="match status" value="1"/>
</dbReference>
<keyword evidence="2 10" id="KW-0436">Ligase</keyword>
<feature type="domain" description="Mur ligase N-terminal catalytic" evidence="12">
    <location>
        <begin position="24"/>
        <end position="93"/>
    </location>
</feature>
<evidence type="ECO:0000313" key="15">
    <source>
        <dbReference type="EMBL" id="MEJ8569596.1"/>
    </source>
</evidence>
<dbReference type="SUPFAM" id="SSF53244">
    <property type="entry name" value="MurD-like peptide ligases, peptide-binding domain"/>
    <property type="match status" value="1"/>
</dbReference>
<dbReference type="GO" id="GO:0005737">
    <property type="term" value="C:cytoplasm"/>
    <property type="evidence" value="ECO:0007669"/>
    <property type="project" value="UniProtKB-SubCell"/>
</dbReference>
<dbReference type="HAMAP" id="MF_02019">
    <property type="entry name" value="MurF"/>
    <property type="match status" value="1"/>
</dbReference>
<dbReference type="AlphaFoldDB" id="A0AAW9RII4"/>
<dbReference type="GO" id="GO:0071555">
    <property type="term" value="P:cell wall organization"/>
    <property type="evidence" value="ECO:0007669"/>
    <property type="project" value="UniProtKB-KW"/>
</dbReference>
<dbReference type="EC" id="6.3.2.10" evidence="10 11"/>
<dbReference type="InterPro" id="IPR004101">
    <property type="entry name" value="Mur_ligase_C"/>
</dbReference>
<keyword evidence="1 10" id="KW-0963">Cytoplasm</keyword>
<comment type="caution">
    <text evidence="15">The sequence shown here is derived from an EMBL/GenBank/DDBJ whole genome shotgun (WGS) entry which is preliminary data.</text>
</comment>
<dbReference type="InterPro" id="IPR036615">
    <property type="entry name" value="Mur_ligase_C_dom_sf"/>
</dbReference>
<keyword evidence="6 10" id="KW-0133">Cell shape</keyword>
<dbReference type="InterPro" id="IPR005863">
    <property type="entry name" value="UDP-N-AcMur_synth"/>
</dbReference>
<evidence type="ECO:0000259" key="12">
    <source>
        <dbReference type="Pfam" id="PF01225"/>
    </source>
</evidence>
<evidence type="ECO:0000259" key="13">
    <source>
        <dbReference type="Pfam" id="PF02875"/>
    </source>
</evidence>
<protein>
    <recommendedName>
        <fullName evidence="10 11">UDP-N-acetylmuramoyl-tripeptide--D-alanyl-D-alanine ligase</fullName>
        <ecNumber evidence="10 11">6.3.2.10</ecNumber>
    </recommendedName>
    <alternativeName>
        <fullName evidence="10">D-alanyl-D-alanine-adding enzyme</fullName>
    </alternativeName>
</protein>
<evidence type="ECO:0000256" key="3">
    <source>
        <dbReference type="ARBA" id="ARBA00022618"/>
    </source>
</evidence>
<dbReference type="Proteomes" id="UP001359886">
    <property type="component" value="Unassembled WGS sequence"/>
</dbReference>
<keyword evidence="9 10" id="KW-0961">Cell wall biogenesis/degradation</keyword>
<dbReference type="Pfam" id="PF01225">
    <property type="entry name" value="Mur_ligase"/>
    <property type="match status" value="1"/>
</dbReference>
<dbReference type="Gene3D" id="3.40.1190.10">
    <property type="entry name" value="Mur-like, catalytic domain"/>
    <property type="match status" value="1"/>
</dbReference>
<evidence type="ECO:0000256" key="1">
    <source>
        <dbReference type="ARBA" id="ARBA00022490"/>
    </source>
</evidence>
<proteinExistence type="inferred from homology"/>
<evidence type="ECO:0000256" key="11">
    <source>
        <dbReference type="RuleBase" id="RU004136"/>
    </source>
</evidence>
<dbReference type="EMBL" id="JAZHOG010000016">
    <property type="protein sequence ID" value="MEJ8569596.1"/>
    <property type="molecule type" value="Genomic_DNA"/>
</dbReference>
<dbReference type="GO" id="GO:0051301">
    <property type="term" value="P:cell division"/>
    <property type="evidence" value="ECO:0007669"/>
    <property type="project" value="UniProtKB-KW"/>
</dbReference>
<evidence type="ECO:0000256" key="6">
    <source>
        <dbReference type="ARBA" id="ARBA00022960"/>
    </source>
</evidence>